<proteinExistence type="predicted"/>
<dbReference type="CTD" id="9816616"/>
<dbReference type="Proteomes" id="UP000483820">
    <property type="component" value="Chromosome II"/>
</dbReference>
<reference evidence="1 2" key="1">
    <citation type="submission" date="2019-12" db="EMBL/GenBank/DDBJ databases">
        <title>Chromosome-level assembly of the Caenorhabditis remanei genome.</title>
        <authorList>
            <person name="Teterina A.A."/>
            <person name="Willis J.H."/>
            <person name="Phillips P.C."/>
        </authorList>
    </citation>
    <scope>NUCLEOTIDE SEQUENCE [LARGE SCALE GENOMIC DNA]</scope>
    <source>
        <strain evidence="1 2">PX506</strain>
        <tissue evidence="1">Whole organism</tissue>
    </source>
</reference>
<protein>
    <recommendedName>
        <fullName evidence="3">MULE transposase domain-containing protein</fullName>
    </recommendedName>
</protein>
<comment type="caution">
    <text evidence="1">The sequence shown here is derived from an EMBL/GenBank/DDBJ whole genome shotgun (WGS) entry which is preliminary data.</text>
</comment>
<dbReference type="AlphaFoldDB" id="A0A6A5HP04"/>
<dbReference type="EMBL" id="WUAV01000002">
    <property type="protein sequence ID" value="KAF1768073.1"/>
    <property type="molecule type" value="Genomic_DNA"/>
</dbReference>
<dbReference type="GeneID" id="9816616"/>
<gene>
    <name evidence="1" type="ORF">GCK72_008034</name>
</gene>
<evidence type="ECO:0000313" key="1">
    <source>
        <dbReference type="EMBL" id="KAF1768073.1"/>
    </source>
</evidence>
<dbReference type="PANTHER" id="PTHR37432">
    <property type="entry name" value="PROTEIN CBG21304"/>
    <property type="match status" value="1"/>
</dbReference>
<sequence>MVENVMFEIDFQISPYVKNGTATLVLDFGKHVNDFLSSFVSYISIDEHGEPFLKILPYSFTPMFDVKDLLVQSGSKFGLMEHEVLSMHIVSDGASNLSSMGKRFFADWAICACHAIQKMSEKVLSPNVKNTFMYSSDELKKLNECSLLMGKCAKLALAVHKNKTSYDVCRNEMAELY</sequence>
<evidence type="ECO:0008006" key="3">
    <source>
        <dbReference type="Google" id="ProtNLM"/>
    </source>
</evidence>
<dbReference type="KEGG" id="crq:GCK72_008034"/>
<name>A0A6A5HP04_CAERE</name>
<evidence type="ECO:0000313" key="2">
    <source>
        <dbReference type="Proteomes" id="UP000483820"/>
    </source>
</evidence>
<accession>A0A6A5HP04</accession>
<dbReference type="RefSeq" id="XP_053590799.1">
    <property type="nucleotide sequence ID" value="XM_053726605.1"/>
</dbReference>
<organism evidence="1 2">
    <name type="scientific">Caenorhabditis remanei</name>
    <name type="common">Caenorhabditis vulgaris</name>
    <dbReference type="NCBI Taxonomy" id="31234"/>
    <lineage>
        <taxon>Eukaryota</taxon>
        <taxon>Metazoa</taxon>
        <taxon>Ecdysozoa</taxon>
        <taxon>Nematoda</taxon>
        <taxon>Chromadorea</taxon>
        <taxon>Rhabditida</taxon>
        <taxon>Rhabditina</taxon>
        <taxon>Rhabditomorpha</taxon>
        <taxon>Rhabditoidea</taxon>
        <taxon>Rhabditidae</taxon>
        <taxon>Peloderinae</taxon>
        <taxon>Caenorhabditis</taxon>
    </lineage>
</organism>
<dbReference type="PANTHER" id="PTHR37432:SF1">
    <property type="entry name" value="HAT C-TERMINAL DIMERISATION DOMAIN-CONTAINING PROTEIN-RELATED"/>
    <property type="match status" value="1"/>
</dbReference>